<dbReference type="SUPFAM" id="SSF56399">
    <property type="entry name" value="ADP-ribosylation"/>
    <property type="match status" value="1"/>
</dbReference>
<feature type="compositionally biased region" description="Basic and acidic residues" evidence="1">
    <location>
        <begin position="442"/>
        <end position="459"/>
    </location>
</feature>
<feature type="domain" description="N-acetyltransferase" evidence="2">
    <location>
        <begin position="185"/>
        <end position="340"/>
    </location>
</feature>
<evidence type="ECO:0000313" key="4">
    <source>
        <dbReference type="Proteomes" id="UP001634394"/>
    </source>
</evidence>
<feature type="region of interest" description="Disordered" evidence="1">
    <location>
        <begin position="140"/>
        <end position="207"/>
    </location>
</feature>
<comment type="caution">
    <text evidence="3">The sequence shown here is derived from an EMBL/GenBank/DDBJ whole genome shotgun (WGS) entry which is preliminary data.</text>
</comment>
<dbReference type="AlphaFoldDB" id="A0ABD3W4T5"/>
<name>A0ABD3W4T5_SINWO</name>
<dbReference type="Gene3D" id="3.40.630.30">
    <property type="match status" value="1"/>
</dbReference>
<dbReference type="CDD" id="cd04301">
    <property type="entry name" value="NAT_SF"/>
    <property type="match status" value="1"/>
</dbReference>
<dbReference type="EMBL" id="JBJQND010000008">
    <property type="protein sequence ID" value="KAL3867893.1"/>
    <property type="molecule type" value="Genomic_DNA"/>
</dbReference>
<dbReference type="InterPro" id="IPR000182">
    <property type="entry name" value="GNAT_dom"/>
</dbReference>
<organism evidence="3 4">
    <name type="scientific">Sinanodonta woodiana</name>
    <name type="common">Chinese pond mussel</name>
    <name type="synonym">Anodonta woodiana</name>
    <dbReference type="NCBI Taxonomy" id="1069815"/>
    <lineage>
        <taxon>Eukaryota</taxon>
        <taxon>Metazoa</taxon>
        <taxon>Spiralia</taxon>
        <taxon>Lophotrochozoa</taxon>
        <taxon>Mollusca</taxon>
        <taxon>Bivalvia</taxon>
        <taxon>Autobranchia</taxon>
        <taxon>Heteroconchia</taxon>
        <taxon>Palaeoheterodonta</taxon>
        <taxon>Unionida</taxon>
        <taxon>Unionoidea</taxon>
        <taxon>Unionidae</taxon>
        <taxon>Unioninae</taxon>
        <taxon>Sinanodonta</taxon>
    </lineage>
</organism>
<sequence>MADNDELPESVENTKSFNRKGSADKLYNAEDDCFTRPGAQLSDKITFENRKGGHISGCPVIVDFRRLLQLARSTSLTSINEWGVIPGVSDMDLLHAVVGLYDVSLSEMTPDVLYSTVCERWARTIILLRDVKETLQDLEERRKKEDKETDDGDEEDENCVENKANELSAEEDVYEVEESETSRFAEVYSDTESEEEESEEDNEEDFSKGMNSFIQSVLHRRKDRKTYQGPFKEEHVGIENRIIGCITFEKKYVRSRERVVHLTLVSVRRRYRKYGIGKFLLSQIVDPLVVGQYDAVVVHADNAAVDFFRKFGFSDDVVLNSRWSEFAEQFTNCTLMCYLPGFSGHRLLSTIKLPSSEVFELEQEFNKWKEKTIEVYQQQVICMTRMKHEALQLKYMNITQNQLMEYLAQDVERLKKEKFLLDDEISTEELIDDLQRQLDRMDLSLRKKKPPREDSDSDSHSTLTIVGESRYLSFPSSEDTDQGEPYDHIKDAKFFYDASDHFKQAMRLDKSCTGSYEITTISKALLPEEVKKKYSHRVQELQDPTMIIDLYFCGSLERPETLQTILKQGFSEADLVHGDFGRGLYFSKYPSKAAQFSATPGRLIHKLGEGDTTMNQEYVIFDVNQVLPLCLISYEVT</sequence>
<feature type="compositionally biased region" description="Acidic residues" evidence="1">
    <location>
        <begin position="148"/>
        <end position="159"/>
    </location>
</feature>
<gene>
    <name evidence="3" type="ORF">ACJMK2_040738</name>
</gene>
<dbReference type="Gene3D" id="3.90.228.10">
    <property type="match status" value="1"/>
</dbReference>
<dbReference type="PROSITE" id="PS51186">
    <property type="entry name" value="GNAT"/>
    <property type="match status" value="1"/>
</dbReference>
<dbReference type="SUPFAM" id="SSF55729">
    <property type="entry name" value="Acyl-CoA N-acyltransferases (Nat)"/>
    <property type="match status" value="1"/>
</dbReference>
<dbReference type="InterPro" id="IPR016181">
    <property type="entry name" value="Acyl_CoA_acyltransferase"/>
</dbReference>
<evidence type="ECO:0000259" key="2">
    <source>
        <dbReference type="PROSITE" id="PS51186"/>
    </source>
</evidence>
<evidence type="ECO:0000313" key="3">
    <source>
        <dbReference type="EMBL" id="KAL3867893.1"/>
    </source>
</evidence>
<protein>
    <recommendedName>
        <fullName evidence="2">N-acetyltransferase domain-containing protein</fullName>
    </recommendedName>
</protein>
<feature type="compositionally biased region" description="Acidic residues" evidence="1">
    <location>
        <begin position="189"/>
        <end position="204"/>
    </location>
</feature>
<dbReference type="Pfam" id="PF00583">
    <property type="entry name" value="Acetyltransf_1"/>
    <property type="match status" value="1"/>
</dbReference>
<proteinExistence type="predicted"/>
<evidence type="ECO:0000256" key="1">
    <source>
        <dbReference type="SAM" id="MobiDB-lite"/>
    </source>
</evidence>
<feature type="compositionally biased region" description="Acidic residues" evidence="1">
    <location>
        <begin position="168"/>
        <end position="179"/>
    </location>
</feature>
<keyword evidence="4" id="KW-1185">Reference proteome</keyword>
<reference evidence="3 4" key="1">
    <citation type="submission" date="2024-11" db="EMBL/GenBank/DDBJ databases">
        <title>Chromosome-level genome assembly of the freshwater bivalve Anodonta woodiana.</title>
        <authorList>
            <person name="Chen X."/>
        </authorList>
    </citation>
    <scope>NUCLEOTIDE SEQUENCE [LARGE SCALE GENOMIC DNA]</scope>
    <source>
        <strain evidence="3">MN2024</strain>
        <tissue evidence="3">Gills</tissue>
    </source>
</reference>
<feature type="region of interest" description="Disordered" evidence="1">
    <location>
        <begin position="442"/>
        <end position="461"/>
    </location>
</feature>
<accession>A0ABD3W4T5</accession>
<dbReference type="Proteomes" id="UP001634394">
    <property type="component" value="Unassembled WGS sequence"/>
</dbReference>